<evidence type="ECO:0000313" key="2">
    <source>
        <dbReference type="EMBL" id="AQL00960.1"/>
    </source>
</evidence>
<organism evidence="2">
    <name type="scientific">Zea mays</name>
    <name type="common">Maize</name>
    <dbReference type="NCBI Taxonomy" id="4577"/>
    <lineage>
        <taxon>Eukaryota</taxon>
        <taxon>Viridiplantae</taxon>
        <taxon>Streptophyta</taxon>
        <taxon>Embryophyta</taxon>
        <taxon>Tracheophyta</taxon>
        <taxon>Spermatophyta</taxon>
        <taxon>Magnoliopsida</taxon>
        <taxon>Liliopsida</taxon>
        <taxon>Poales</taxon>
        <taxon>Poaceae</taxon>
        <taxon>PACMAD clade</taxon>
        <taxon>Panicoideae</taxon>
        <taxon>Andropogonodae</taxon>
        <taxon>Andropogoneae</taxon>
        <taxon>Tripsacinae</taxon>
        <taxon>Zea</taxon>
    </lineage>
</organism>
<gene>
    <name evidence="2" type="ORF">ZEAMMB73_Zm00001d044826</name>
</gene>
<proteinExistence type="predicted"/>
<feature type="region of interest" description="Disordered" evidence="1">
    <location>
        <begin position="67"/>
        <end position="86"/>
    </location>
</feature>
<name>A0A1D6NRP9_MAIZE</name>
<feature type="compositionally biased region" description="Basic residues" evidence="1">
    <location>
        <begin position="73"/>
        <end position="83"/>
    </location>
</feature>
<sequence length="124" mass="13915">MPGGRPDSTDVAPPVHRSIVPIPSRHVTNAERHALRSLGLHLHPLRGGPRSRQARHPEALLLQAPTHAEPVRPRRRRVRHRLTPARPPARRDRVLLCVLPRSVQDLRWERAIASCARACVLVGT</sequence>
<protein>
    <submittedName>
        <fullName evidence="2">NOD26-like membrane intrinsic protein2</fullName>
    </submittedName>
</protein>
<reference evidence="2" key="1">
    <citation type="submission" date="2015-12" db="EMBL/GenBank/DDBJ databases">
        <title>Update maize B73 reference genome by single molecule sequencing technologies.</title>
        <authorList>
            <consortium name="Maize Genome Sequencing Project"/>
            <person name="Ware D."/>
        </authorList>
    </citation>
    <scope>NUCLEOTIDE SEQUENCE</scope>
    <source>
        <tissue evidence="2">Seedling</tissue>
    </source>
</reference>
<evidence type="ECO:0000256" key="1">
    <source>
        <dbReference type="SAM" id="MobiDB-lite"/>
    </source>
</evidence>
<dbReference type="AlphaFoldDB" id="A0A1D6NRP9"/>
<dbReference type="EMBL" id="CM000785">
    <property type="protein sequence ID" value="AQL00960.1"/>
    <property type="molecule type" value="Genomic_DNA"/>
</dbReference>
<accession>A0A1D6NRP9</accession>